<keyword evidence="1" id="KW-0812">Transmembrane</keyword>
<feature type="transmembrane region" description="Helical" evidence="1">
    <location>
        <begin position="24"/>
        <end position="41"/>
    </location>
</feature>
<feature type="transmembrane region" description="Helical" evidence="1">
    <location>
        <begin position="167"/>
        <end position="187"/>
    </location>
</feature>
<dbReference type="InterPro" id="IPR045339">
    <property type="entry name" value="DUF6534"/>
</dbReference>
<dbReference type="Pfam" id="PF20152">
    <property type="entry name" value="DUF6534"/>
    <property type="match status" value="1"/>
</dbReference>
<accession>A0A6A4HIM2</accession>
<dbReference type="AlphaFoldDB" id="A0A6A4HIM2"/>
<dbReference type="PANTHER" id="PTHR40465">
    <property type="entry name" value="CHROMOSOME 1, WHOLE GENOME SHOTGUN SEQUENCE"/>
    <property type="match status" value="1"/>
</dbReference>
<organism evidence="3 4">
    <name type="scientific">Gymnopus androsaceus JB14</name>
    <dbReference type="NCBI Taxonomy" id="1447944"/>
    <lineage>
        <taxon>Eukaryota</taxon>
        <taxon>Fungi</taxon>
        <taxon>Dikarya</taxon>
        <taxon>Basidiomycota</taxon>
        <taxon>Agaricomycotina</taxon>
        <taxon>Agaricomycetes</taxon>
        <taxon>Agaricomycetidae</taxon>
        <taxon>Agaricales</taxon>
        <taxon>Marasmiineae</taxon>
        <taxon>Omphalotaceae</taxon>
        <taxon>Gymnopus</taxon>
    </lineage>
</organism>
<reference evidence="3" key="1">
    <citation type="journal article" date="2019" name="Environ. Microbiol.">
        <title>Fungal ecological strategies reflected in gene transcription - a case study of two litter decomposers.</title>
        <authorList>
            <person name="Barbi F."/>
            <person name="Kohler A."/>
            <person name="Barry K."/>
            <person name="Baskaran P."/>
            <person name="Daum C."/>
            <person name="Fauchery L."/>
            <person name="Ihrmark K."/>
            <person name="Kuo A."/>
            <person name="LaButti K."/>
            <person name="Lipzen A."/>
            <person name="Morin E."/>
            <person name="Grigoriev I.V."/>
            <person name="Henrissat B."/>
            <person name="Lindahl B."/>
            <person name="Martin F."/>
        </authorList>
    </citation>
    <scope>NUCLEOTIDE SEQUENCE</scope>
    <source>
        <strain evidence="3">JB14</strain>
    </source>
</reference>
<feature type="domain" description="DUF6534" evidence="2">
    <location>
        <begin position="172"/>
        <end position="270"/>
    </location>
</feature>
<sequence length="350" mass="39017">MSSLSAVEQTQINLSVGAVVVSNYLSYLTMGIVLCATWTYFSKFPNDKWWFKVLVILCVSMCICDTIATGIWTYDWAVANYGNPAILAVTHWAGAAEGFFLTTCGLSVQLFYAWRLWIMSMKKNRILPVVIGCLSISGWCIVCWIVYISATQKLISHSTLVLPAGYIWLGSSVGADVLITGSMIYYLDPGLRFRIELHKTQASYRAPRRFRRLILRTVECNLLSLLAQAITICLFNRSSVGLYYGKFIITDMILAKVYTFSLLVTLNCRHPENGPETSNGPGGFSSSSARGEGGIVELTVLHTSSFPSTRVSHMQLVLIQQETTSDWQERPACNDNEFDTHQVQVVLLPV</sequence>
<dbReference type="Proteomes" id="UP000799118">
    <property type="component" value="Unassembled WGS sequence"/>
</dbReference>
<keyword evidence="4" id="KW-1185">Reference proteome</keyword>
<evidence type="ECO:0000256" key="1">
    <source>
        <dbReference type="SAM" id="Phobius"/>
    </source>
</evidence>
<feature type="transmembrane region" description="Helical" evidence="1">
    <location>
        <begin position="213"/>
        <end position="237"/>
    </location>
</feature>
<dbReference type="EMBL" id="ML769499">
    <property type="protein sequence ID" value="KAE9397288.1"/>
    <property type="molecule type" value="Genomic_DNA"/>
</dbReference>
<proteinExistence type="predicted"/>
<keyword evidence="1" id="KW-0472">Membrane</keyword>
<evidence type="ECO:0000259" key="2">
    <source>
        <dbReference type="Pfam" id="PF20152"/>
    </source>
</evidence>
<name>A0A6A4HIM2_9AGAR</name>
<feature type="transmembrane region" description="Helical" evidence="1">
    <location>
        <begin position="126"/>
        <end position="147"/>
    </location>
</feature>
<dbReference type="OrthoDB" id="2971182at2759"/>
<protein>
    <recommendedName>
        <fullName evidence="2">DUF6534 domain-containing protein</fullName>
    </recommendedName>
</protein>
<evidence type="ECO:0000313" key="4">
    <source>
        <dbReference type="Proteomes" id="UP000799118"/>
    </source>
</evidence>
<gene>
    <name evidence="3" type="ORF">BT96DRAFT_1020884</name>
</gene>
<feature type="transmembrane region" description="Helical" evidence="1">
    <location>
        <begin position="243"/>
        <end position="266"/>
    </location>
</feature>
<keyword evidence="1" id="KW-1133">Transmembrane helix</keyword>
<dbReference type="PANTHER" id="PTHR40465:SF1">
    <property type="entry name" value="DUF6534 DOMAIN-CONTAINING PROTEIN"/>
    <property type="match status" value="1"/>
</dbReference>
<feature type="transmembrane region" description="Helical" evidence="1">
    <location>
        <begin position="53"/>
        <end position="72"/>
    </location>
</feature>
<feature type="transmembrane region" description="Helical" evidence="1">
    <location>
        <begin position="92"/>
        <end position="114"/>
    </location>
</feature>
<evidence type="ECO:0000313" key="3">
    <source>
        <dbReference type="EMBL" id="KAE9397288.1"/>
    </source>
</evidence>